<evidence type="ECO:0000259" key="1">
    <source>
        <dbReference type="Pfam" id="PF05161"/>
    </source>
</evidence>
<dbReference type="InterPro" id="IPR039760">
    <property type="entry name" value="MOFRL_protein"/>
</dbReference>
<dbReference type="InterPro" id="IPR007835">
    <property type="entry name" value="MOFRL"/>
</dbReference>
<dbReference type="Pfam" id="PF05161">
    <property type="entry name" value="MOFRL"/>
    <property type="match status" value="1"/>
</dbReference>
<feature type="domain" description="MOFRL-associated" evidence="2">
    <location>
        <begin position="11"/>
        <end position="228"/>
    </location>
</feature>
<gene>
    <name evidence="3" type="ORF">E7272_08880</name>
</gene>
<evidence type="ECO:0000259" key="2">
    <source>
        <dbReference type="Pfam" id="PF13660"/>
    </source>
</evidence>
<dbReference type="GO" id="GO:0008887">
    <property type="term" value="F:glycerate kinase activity"/>
    <property type="evidence" value="ECO:0007669"/>
    <property type="project" value="InterPro"/>
</dbReference>
<dbReference type="Gene3D" id="3.40.1480.10">
    <property type="entry name" value="MOFRL domain"/>
    <property type="match status" value="1"/>
</dbReference>
<dbReference type="SUPFAM" id="SSF82544">
    <property type="entry name" value="GckA/TtuD-like"/>
    <property type="match status" value="1"/>
</dbReference>
<name>A0A927UCK8_9FIRM</name>
<dbReference type="Gene3D" id="3.40.50.10180">
    <property type="entry name" value="Glycerate kinase, MOFRL-like N-terminal domain"/>
    <property type="match status" value="1"/>
</dbReference>
<dbReference type="PANTHER" id="PTHR12227:SF0">
    <property type="entry name" value="GLYCERATE KINASE"/>
    <property type="match status" value="1"/>
</dbReference>
<dbReference type="PANTHER" id="PTHR12227">
    <property type="entry name" value="GLYCERATE KINASE"/>
    <property type="match status" value="1"/>
</dbReference>
<dbReference type="InterPro" id="IPR025286">
    <property type="entry name" value="MOFRL_assoc_dom"/>
</dbReference>
<dbReference type="Pfam" id="PF13660">
    <property type="entry name" value="DUF4147"/>
    <property type="match status" value="1"/>
</dbReference>
<keyword evidence="3" id="KW-0808">Transferase</keyword>
<dbReference type="Proteomes" id="UP000766246">
    <property type="component" value="Unassembled WGS sequence"/>
</dbReference>
<dbReference type="InterPro" id="IPR038614">
    <property type="entry name" value="GK_N_sf"/>
</dbReference>
<dbReference type="GO" id="GO:0005737">
    <property type="term" value="C:cytoplasm"/>
    <property type="evidence" value="ECO:0007669"/>
    <property type="project" value="TreeGrafter"/>
</dbReference>
<feature type="domain" description="MOFRL" evidence="1">
    <location>
        <begin position="299"/>
        <end position="403"/>
    </location>
</feature>
<proteinExistence type="predicted"/>
<protein>
    <submittedName>
        <fullName evidence="3">Glycerate kinase</fullName>
    </submittedName>
</protein>
<organism evidence="3 4">
    <name type="scientific">Pseudobutyrivibrio ruminis</name>
    <dbReference type="NCBI Taxonomy" id="46206"/>
    <lineage>
        <taxon>Bacteria</taxon>
        <taxon>Bacillati</taxon>
        <taxon>Bacillota</taxon>
        <taxon>Clostridia</taxon>
        <taxon>Lachnospirales</taxon>
        <taxon>Lachnospiraceae</taxon>
        <taxon>Pseudobutyrivibrio</taxon>
    </lineage>
</organism>
<dbReference type="EMBL" id="SVER01000021">
    <property type="protein sequence ID" value="MBE5919945.1"/>
    <property type="molecule type" value="Genomic_DNA"/>
</dbReference>
<evidence type="ECO:0000313" key="3">
    <source>
        <dbReference type="EMBL" id="MBE5919945.1"/>
    </source>
</evidence>
<evidence type="ECO:0000313" key="4">
    <source>
        <dbReference type="Proteomes" id="UP000766246"/>
    </source>
</evidence>
<accession>A0A927UCK8</accession>
<keyword evidence="3" id="KW-0418">Kinase</keyword>
<dbReference type="AlphaFoldDB" id="A0A927UCK8"/>
<dbReference type="InterPro" id="IPR037035">
    <property type="entry name" value="GK-like_C_sf"/>
</dbReference>
<sequence>MNQKLKKDIDYVVENSIKAVLPDEAVTRALKNFSYGDGKVILVAAGKAAWQMAYAAKGVLKKLDGGIVITKYEHVKDKIEGIECYEAGHPVPDENSFNATKKALNMVSNLSSNDTVVFLLSGGGSALFELPLIPGEELQDITKQLLASGADIVEINTIRKRLSQVKGGRFALACAPAKVFSIVLSDIVGDPLDMIASGPAYPDYSTCEEAKDIVRKYNIKLSKQAEELIGKETPKELNNVETHITGSVRELCRAAASNCGKLGYKPIILTDELCCEAREAGSFLASIAKTKSKDNEKLALIAGGETVVHLTGQGKGGRNQELALSAATVISGNKPIAVASIGSDGTDGPTDAAGGYVDNETYLELCDKGINIHDVLMNNDAYNALKAVNGLIITGATGTNVNDVAVALIDN</sequence>
<comment type="caution">
    <text evidence="3">The sequence shown here is derived from an EMBL/GenBank/DDBJ whole genome shotgun (WGS) entry which is preliminary data.</text>
</comment>
<reference evidence="3" key="1">
    <citation type="submission" date="2019-04" db="EMBL/GenBank/DDBJ databases">
        <title>Evolution of Biomass-Degrading Anaerobic Consortia Revealed by Metagenomics.</title>
        <authorList>
            <person name="Peng X."/>
        </authorList>
    </citation>
    <scope>NUCLEOTIDE SEQUENCE</scope>
    <source>
        <strain evidence="3">SIG311</strain>
    </source>
</reference>